<dbReference type="Proteomes" id="UP001606134">
    <property type="component" value="Unassembled WGS sequence"/>
</dbReference>
<evidence type="ECO:0000256" key="2">
    <source>
        <dbReference type="ARBA" id="ARBA00022692"/>
    </source>
</evidence>
<evidence type="ECO:0000256" key="1">
    <source>
        <dbReference type="ARBA" id="ARBA00022475"/>
    </source>
</evidence>
<feature type="transmembrane region" description="Helical" evidence="5">
    <location>
        <begin position="6"/>
        <end position="25"/>
    </location>
</feature>
<gene>
    <name evidence="6" type="ORF">ACG04R_27085</name>
</gene>
<keyword evidence="3 5" id="KW-1133">Transmembrane helix</keyword>
<sequence>MIGDLTFYGIYLPALALPLAMAYLASAALRALLSHTPFYRWVWHRALFNVSVFVIVLQATVRWTAGWTQ</sequence>
<evidence type="ECO:0000256" key="5">
    <source>
        <dbReference type="SAM" id="Phobius"/>
    </source>
</evidence>
<protein>
    <submittedName>
        <fullName evidence="6">DUF1656 domain-containing protein</fullName>
    </submittedName>
</protein>
<keyword evidence="2 5" id="KW-0812">Transmembrane</keyword>
<dbReference type="Pfam" id="PF07869">
    <property type="entry name" value="DUF1656"/>
    <property type="match status" value="1"/>
</dbReference>
<keyword evidence="4 5" id="KW-0472">Membrane</keyword>
<dbReference type="RefSeq" id="WP_394417436.1">
    <property type="nucleotide sequence ID" value="NZ_JBIGIC010000022.1"/>
</dbReference>
<evidence type="ECO:0000256" key="4">
    <source>
        <dbReference type="ARBA" id="ARBA00023136"/>
    </source>
</evidence>
<feature type="transmembrane region" description="Helical" evidence="5">
    <location>
        <begin position="46"/>
        <end position="65"/>
    </location>
</feature>
<comment type="caution">
    <text evidence="6">The sequence shown here is derived from an EMBL/GenBank/DDBJ whole genome shotgun (WGS) entry which is preliminary data.</text>
</comment>
<evidence type="ECO:0000313" key="6">
    <source>
        <dbReference type="EMBL" id="MFG6490362.1"/>
    </source>
</evidence>
<accession>A0ABW7HKN1</accession>
<organism evidence="6 7">
    <name type="scientific">Pelomonas candidula</name>
    <dbReference type="NCBI Taxonomy" id="3299025"/>
    <lineage>
        <taxon>Bacteria</taxon>
        <taxon>Pseudomonadati</taxon>
        <taxon>Pseudomonadota</taxon>
        <taxon>Betaproteobacteria</taxon>
        <taxon>Burkholderiales</taxon>
        <taxon>Sphaerotilaceae</taxon>
        <taxon>Roseateles</taxon>
    </lineage>
</organism>
<dbReference type="InterPro" id="IPR012451">
    <property type="entry name" value="DUF1656"/>
</dbReference>
<name>A0ABW7HKN1_9BURK</name>
<reference evidence="6 7" key="1">
    <citation type="submission" date="2024-08" db="EMBL/GenBank/DDBJ databases">
        <authorList>
            <person name="Lu H."/>
        </authorList>
    </citation>
    <scope>NUCLEOTIDE SEQUENCE [LARGE SCALE GENOMIC DNA]</scope>
    <source>
        <strain evidence="6 7">BYS78W</strain>
    </source>
</reference>
<dbReference type="EMBL" id="JBIGIC010000022">
    <property type="protein sequence ID" value="MFG6490362.1"/>
    <property type="molecule type" value="Genomic_DNA"/>
</dbReference>
<evidence type="ECO:0000313" key="7">
    <source>
        <dbReference type="Proteomes" id="UP001606134"/>
    </source>
</evidence>
<proteinExistence type="predicted"/>
<keyword evidence="7" id="KW-1185">Reference proteome</keyword>
<evidence type="ECO:0000256" key="3">
    <source>
        <dbReference type="ARBA" id="ARBA00022989"/>
    </source>
</evidence>
<keyword evidence="1" id="KW-1003">Cell membrane</keyword>